<protein>
    <submittedName>
        <fullName evidence="3">ATP-binding protein</fullName>
    </submittedName>
</protein>
<evidence type="ECO:0000259" key="2">
    <source>
        <dbReference type="Pfam" id="PF13581"/>
    </source>
</evidence>
<name>A0ABV8GHW0_9ACTN</name>
<sequence>MLASAHVNAMIELTPGGLAWRRGFPGTLDQVAEARYFARFLLADSARKDDAELIVTELAANAVQHTSSGHLYGTFIVEITRTTTVITIAVYDCGWGGTPHFGVRCSGNAQHGRGLNIVAALADQVGYDGNDESGHRVWARLYLSRP</sequence>
<dbReference type="InterPro" id="IPR036890">
    <property type="entry name" value="HATPase_C_sf"/>
</dbReference>
<keyword evidence="3" id="KW-0067">ATP-binding</keyword>
<comment type="caution">
    <text evidence="3">The sequence shown here is derived from an EMBL/GenBank/DDBJ whole genome shotgun (WGS) entry which is preliminary data.</text>
</comment>
<dbReference type="EMBL" id="JBHSBI010000028">
    <property type="protein sequence ID" value="MFC4013505.1"/>
    <property type="molecule type" value="Genomic_DNA"/>
</dbReference>
<evidence type="ECO:0000313" key="4">
    <source>
        <dbReference type="Proteomes" id="UP001595851"/>
    </source>
</evidence>
<dbReference type="InterPro" id="IPR003594">
    <property type="entry name" value="HATPase_dom"/>
</dbReference>
<keyword evidence="1" id="KW-0723">Serine/threonine-protein kinase</keyword>
<keyword evidence="1" id="KW-0808">Transferase</keyword>
<keyword evidence="1" id="KW-0418">Kinase</keyword>
<feature type="domain" description="Histidine kinase/HSP90-like ATPase" evidence="2">
    <location>
        <begin position="24"/>
        <end position="140"/>
    </location>
</feature>
<dbReference type="PANTHER" id="PTHR35526:SF3">
    <property type="entry name" value="ANTI-SIGMA-F FACTOR RSBW"/>
    <property type="match status" value="1"/>
</dbReference>
<dbReference type="RefSeq" id="WP_379533364.1">
    <property type="nucleotide sequence ID" value="NZ_JBHSBI010000028.1"/>
</dbReference>
<organism evidence="3 4">
    <name type="scientific">Nonomuraea purpurea</name>
    <dbReference type="NCBI Taxonomy" id="1849276"/>
    <lineage>
        <taxon>Bacteria</taxon>
        <taxon>Bacillati</taxon>
        <taxon>Actinomycetota</taxon>
        <taxon>Actinomycetes</taxon>
        <taxon>Streptosporangiales</taxon>
        <taxon>Streptosporangiaceae</taxon>
        <taxon>Nonomuraea</taxon>
    </lineage>
</organism>
<dbReference type="PANTHER" id="PTHR35526">
    <property type="entry name" value="ANTI-SIGMA-F FACTOR RSBW-RELATED"/>
    <property type="match status" value="1"/>
</dbReference>
<dbReference type="Proteomes" id="UP001595851">
    <property type="component" value="Unassembled WGS sequence"/>
</dbReference>
<reference evidence="4" key="1">
    <citation type="journal article" date="2019" name="Int. J. Syst. Evol. Microbiol.">
        <title>The Global Catalogue of Microorganisms (GCM) 10K type strain sequencing project: providing services to taxonomists for standard genome sequencing and annotation.</title>
        <authorList>
            <consortium name="The Broad Institute Genomics Platform"/>
            <consortium name="The Broad Institute Genome Sequencing Center for Infectious Disease"/>
            <person name="Wu L."/>
            <person name="Ma J."/>
        </authorList>
    </citation>
    <scope>NUCLEOTIDE SEQUENCE [LARGE SCALE GENOMIC DNA]</scope>
    <source>
        <strain evidence="4">TBRC 1276</strain>
    </source>
</reference>
<dbReference type="GO" id="GO:0005524">
    <property type="term" value="F:ATP binding"/>
    <property type="evidence" value="ECO:0007669"/>
    <property type="project" value="UniProtKB-KW"/>
</dbReference>
<dbReference type="InterPro" id="IPR050267">
    <property type="entry name" value="Anti-sigma-factor_SerPK"/>
</dbReference>
<dbReference type="Pfam" id="PF13581">
    <property type="entry name" value="HATPase_c_2"/>
    <property type="match status" value="1"/>
</dbReference>
<dbReference type="Gene3D" id="3.30.565.10">
    <property type="entry name" value="Histidine kinase-like ATPase, C-terminal domain"/>
    <property type="match status" value="1"/>
</dbReference>
<proteinExistence type="predicted"/>
<gene>
    <name evidence="3" type="ORF">ACFOY2_40195</name>
</gene>
<accession>A0ABV8GHW0</accession>
<keyword evidence="3" id="KW-0547">Nucleotide-binding</keyword>
<evidence type="ECO:0000313" key="3">
    <source>
        <dbReference type="EMBL" id="MFC4013505.1"/>
    </source>
</evidence>
<dbReference type="CDD" id="cd16936">
    <property type="entry name" value="HATPase_RsbW-like"/>
    <property type="match status" value="1"/>
</dbReference>
<evidence type="ECO:0000256" key="1">
    <source>
        <dbReference type="ARBA" id="ARBA00022527"/>
    </source>
</evidence>
<dbReference type="SUPFAM" id="SSF55874">
    <property type="entry name" value="ATPase domain of HSP90 chaperone/DNA topoisomerase II/histidine kinase"/>
    <property type="match status" value="1"/>
</dbReference>
<keyword evidence="4" id="KW-1185">Reference proteome</keyword>